<proteinExistence type="inferred from homology"/>
<dbReference type="Pfam" id="PF13180">
    <property type="entry name" value="PDZ_2"/>
    <property type="match status" value="2"/>
</dbReference>
<comment type="caution">
    <text evidence="5">The sequence shown here is derived from an EMBL/GenBank/DDBJ whole genome shotgun (WGS) entry which is preliminary data.</text>
</comment>
<dbReference type="EMBL" id="VGJX01000072">
    <property type="protein sequence ID" value="MBM3273894.1"/>
    <property type="molecule type" value="Genomic_DNA"/>
</dbReference>
<dbReference type="SMART" id="SM00228">
    <property type="entry name" value="PDZ"/>
    <property type="match status" value="2"/>
</dbReference>
<dbReference type="PANTHER" id="PTHR22939">
    <property type="entry name" value="SERINE PROTEASE FAMILY S1C HTRA-RELATED"/>
    <property type="match status" value="1"/>
</dbReference>
<dbReference type="SUPFAM" id="SSF50156">
    <property type="entry name" value="PDZ domain-like"/>
    <property type="match status" value="2"/>
</dbReference>
<dbReference type="PANTHER" id="PTHR22939:SF129">
    <property type="entry name" value="SERINE PROTEASE HTRA2, MITOCHONDRIAL"/>
    <property type="match status" value="1"/>
</dbReference>
<sequence length="311" mass="33939">MKNVKFGMFSLGVLVAVGFAVSSLDAQEANGRPSTRDRRPSADVLSLRTSGAQLGVMVSDPSTRQSPQAESGSLRAGVVVDEVSPNSPAERAGIKAGDVIVEYDGERVRSARQFTRLVQETPEGRSVAIALMRDGKRQTVNATPEAGRMTWEFGPAVDRALREAERGMREFRFETPRQWEFRGGDREPRRFEYRFPERVMPFITPPRGRLGVTVQSLTDDLQEYFGARNGGALVSSVAADSAAQKAGIKAGDVIVSVNGRTVRDSDDLLREVDAIAGEATIVVLRDKKELTLKATPDRPSGRRPVRPSVRG</sequence>
<evidence type="ECO:0000256" key="2">
    <source>
        <dbReference type="SAM" id="MobiDB-lite"/>
    </source>
</evidence>
<protein>
    <submittedName>
        <fullName evidence="5">PDZ domain-containing protein</fullName>
    </submittedName>
</protein>
<evidence type="ECO:0000313" key="5">
    <source>
        <dbReference type="EMBL" id="MBM3273894.1"/>
    </source>
</evidence>
<dbReference type="Proteomes" id="UP000703893">
    <property type="component" value="Unassembled WGS sequence"/>
</dbReference>
<dbReference type="PROSITE" id="PS50106">
    <property type="entry name" value="PDZ"/>
    <property type="match status" value="2"/>
</dbReference>
<comment type="similarity">
    <text evidence="1">Belongs to the peptidase S1C family.</text>
</comment>
<feature type="compositionally biased region" description="Polar residues" evidence="2">
    <location>
        <begin position="60"/>
        <end position="71"/>
    </location>
</feature>
<dbReference type="InterPro" id="IPR001478">
    <property type="entry name" value="PDZ"/>
</dbReference>
<feature type="domain" description="PDZ" evidence="4">
    <location>
        <begin position="199"/>
        <end position="287"/>
    </location>
</feature>
<evidence type="ECO:0000256" key="1">
    <source>
        <dbReference type="ARBA" id="ARBA00010541"/>
    </source>
</evidence>
<feature type="signal peptide" evidence="3">
    <location>
        <begin position="1"/>
        <end position="26"/>
    </location>
</feature>
<gene>
    <name evidence="5" type="ORF">FJZ00_01985</name>
</gene>
<feature type="chain" id="PRO_5037303818" evidence="3">
    <location>
        <begin position="27"/>
        <end position="311"/>
    </location>
</feature>
<dbReference type="InterPro" id="IPR036034">
    <property type="entry name" value="PDZ_sf"/>
</dbReference>
<evidence type="ECO:0000313" key="6">
    <source>
        <dbReference type="Proteomes" id="UP000703893"/>
    </source>
</evidence>
<name>A0A937X0U9_9BACT</name>
<accession>A0A937X0U9</accession>
<evidence type="ECO:0000256" key="3">
    <source>
        <dbReference type="SAM" id="SignalP"/>
    </source>
</evidence>
<feature type="region of interest" description="Disordered" evidence="2">
    <location>
        <begin position="55"/>
        <end position="75"/>
    </location>
</feature>
<evidence type="ECO:0000259" key="4">
    <source>
        <dbReference type="PROSITE" id="PS50106"/>
    </source>
</evidence>
<keyword evidence="3" id="KW-0732">Signal</keyword>
<organism evidence="5 6">
    <name type="scientific">Candidatus Tanganyikabacteria bacterium</name>
    <dbReference type="NCBI Taxonomy" id="2961651"/>
    <lineage>
        <taxon>Bacteria</taxon>
        <taxon>Bacillati</taxon>
        <taxon>Candidatus Sericytochromatia</taxon>
        <taxon>Candidatus Tanganyikabacteria</taxon>
    </lineage>
</organism>
<dbReference type="AlphaFoldDB" id="A0A937X0U9"/>
<reference evidence="5 6" key="1">
    <citation type="submission" date="2019-03" db="EMBL/GenBank/DDBJ databases">
        <title>Lake Tanganyika Metagenome-Assembled Genomes (MAGs).</title>
        <authorList>
            <person name="Tran P."/>
        </authorList>
    </citation>
    <scope>NUCLEOTIDE SEQUENCE [LARGE SCALE GENOMIC DNA]</scope>
    <source>
        <strain evidence="5">K_DeepCast_65m_m2_236</strain>
    </source>
</reference>
<dbReference type="Gene3D" id="2.30.42.10">
    <property type="match status" value="2"/>
</dbReference>
<feature type="domain" description="PDZ" evidence="4">
    <location>
        <begin position="43"/>
        <end position="133"/>
    </location>
</feature>